<dbReference type="SUPFAM" id="SSF47226">
    <property type="entry name" value="Histidine-containing phosphotransfer domain, HPT domain"/>
    <property type="match status" value="1"/>
</dbReference>
<dbReference type="InterPro" id="IPR000700">
    <property type="entry name" value="PAS-assoc_C"/>
</dbReference>
<dbReference type="Gene3D" id="1.10.287.130">
    <property type="match status" value="1"/>
</dbReference>
<evidence type="ECO:0000259" key="19">
    <source>
        <dbReference type="PROSITE" id="PS50885"/>
    </source>
</evidence>
<evidence type="ECO:0000256" key="6">
    <source>
        <dbReference type="ARBA" id="ARBA00022741"/>
    </source>
</evidence>
<dbReference type="InterPro" id="IPR036097">
    <property type="entry name" value="HisK_dim/P_sf"/>
</dbReference>
<dbReference type="NCBIfam" id="TIGR00229">
    <property type="entry name" value="sensory_box"/>
    <property type="match status" value="2"/>
</dbReference>
<dbReference type="AlphaFoldDB" id="A0A177MDF0"/>
<dbReference type="InterPro" id="IPR005467">
    <property type="entry name" value="His_kinase_dom"/>
</dbReference>
<dbReference type="PROSITE" id="PS50112">
    <property type="entry name" value="PAS"/>
    <property type="match status" value="2"/>
</dbReference>
<dbReference type="InterPro" id="IPR003660">
    <property type="entry name" value="HAMP_dom"/>
</dbReference>
<dbReference type="InterPro" id="IPR004358">
    <property type="entry name" value="Sig_transdc_His_kin-like_C"/>
</dbReference>
<evidence type="ECO:0000256" key="5">
    <source>
        <dbReference type="ARBA" id="ARBA00022679"/>
    </source>
</evidence>
<comment type="subcellular location">
    <subcellularLocation>
        <location evidence="2">Membrane</location>
    </subcellularLocation>
</comment>
<dbReference type="PROSITE" id="PS50113">
    <property type="entry name" value="PAC"/>
    <property type="match status" value="2"/>
</dbReference>
<evidence type="ECO:0000313" key="21">
    <source>
        <dbReference type="EMBL" id="OAI03768.1"/>
    </source>
</evidence>
<feature type="domain" description="PAC" evidence="18">
    <location>
        <begin position="573"/>
        <end position="626"/>
    </location>
</feature>
<dbReference type="InterPro" id="IPR036890">
    <property type="entry name" value="HATPase_C_sf"/>
</dbReference>
<evidence type="ECO:0000259" key="16">
    <source>
        <dbReference type="PROSITE" id="PS50110"/>
    </source>
</evidence>
<dbReference type="InterPro" id="IPR003661">
    <property type="entry name" value="HisK_dim/P_dom"/>
</dbReference>
<dbReference type="InterPro" id="IPR001789">
    <property type="entry name" value="Sig_transdc_resp-reg_receiver"/>
</dbReference>
<dbReference type="Pfam" id="PF00672">
    <property type="entry name" value="HAMP"/>
    <property type="match status" value="1"/>
</dbReference>
<comment type="caution">
    <text evidence="21">The sequence shown here is derived from an EMBL/GenBank/DDBJ whole genome shotgun (WGS) entry which is preliminary data.</text>
</comment>
<evidence type="ECO:0000256" key="9">
    <source>
        <dbReference type="ARBA" id="ARBA00023012"/>
    </source>
</evidence>
<dbReference type="PROSITE" id="PS50894">
    <property type="entry name" value="HPT"/>
    <property type="match status" value="1"/>
</dbReference>
<evidence type="ECO:0000313" key="22">
    <source>
        <dbReference type="Proteomes" id="UP000078090"/>
    </source>
</evidence>
<dbReference type="InterPro" id="IPR013655">
    <property type="entry name" value="PAS_fold_3"/>
</dbReference>
<keyword evidence="9" id="KW-0902">Two-component regulatory system</keyword>
<dbReference type="InterPro" id="IPR008207">
    <property type="entry name" value="Sig_transdc_His_kin_Hpt_dom"/>
</dbReference>
<comment type="function">
    <text evidence="11">Putative oxygen sensor; modulates the activity of FixJ, a transcriptional activator of nitrogen fixation fixK gene. FixL probably acts as a kinase that phosphorylates FixJ.</text>
</comment>
<evidence type="ECO:0000259" key="17">
    <source>
        <dbReference type="PROSITE" id="PS50112"/>
    </source>
</evidence>
<dbReference type="SUPFAM" id="SSF55785">
    <property type="entry name" value="PYP-like sensor domain (PAS domain)"/>
    <property type="match status" value="2"/>
</dbReference>
<dbReference type="Gene3D" id="3.30.565.10">
    <property type="entry name" value="Histidine kinase-like ATPase, C-terminal domain"/>
    <property type="match status" value="1"/>
</dbReference>
<accession>A0A177MDF0</accession>
<feature type="domain" description="PAS" evidence="17">
    <location>
        <begin position="498"/>
        <end position="568"/>
    </location>
</feature>
<dbReference type="Gene3D" id="6.10.340.10">
    <property type="match status" value="1"/>
</dbReference>
<protein>
    <recommendedName>
        <fullName evidence="12">Sensor protein FixL</fullName>
        <ecNumber evidence="3">2.7.13.3</ecNumber>
    </recommendedName>
</protein>
<evidence type="ECO:0000256" key="4">
    <source>
        <dbReference type="ARBA" id="ARBA00022553"/>
    </source>
</evidence>
<keyword evidence="6" id="KW-0547">Nucleotide-binding</keyword>
<dbReference type="FunFam" id="3.30.450.20:FF:000060">
    <property type="entry name" value="Sensor protein FixL"/>
    <property type="match status" value="1"/>
</dbReference>
<dbReference type="SMART" id="SM00388">
    <property type="entry name" value="HisKA"/>
    <property type="match status" value="1"/>
</dbReference>
<keyword evidence="5" id="KW-0808">Transferase</keyword>
<dbReference type="SUPFAM" id="SSF55874">
    <property type="entry name" value="ATPase domain of HSP90 chaperone/DNA topoisomerase II/histidine kinase"/>
    <property type="match status" value="1"/>
</dbReference>
<dbReference type="Gene3D" id="3.30.450.20">
    <property type="entry name" value="PAS domain"/>
    <property type="match status" value="2"/>
</dbReference>
<feature type="domain" description="Response regulatory" evidence="16">
    <location>
        <begin position="889"/>
        <end position="1007"/>
    </location>
</feature>
<dbReference type="InterPro" id="IPR013767">
    <property type="entry name" value="PAS_fold"/>
</dbReference>
<dbReference type="CDD" id="cd00130">
    <property type="entry name" value="PAS"/>
    <property type="match status" value="2"/>
</dbReference>
<dbReference type="Pfam" id="PF01627">
    <property type="entry name" value="Hpt"/>
    <property type="match status" value="1"/>
</dbReference>
<dbReference type="SMART" id="SM00091">
    <property type="entry name" value="PAS"/>
    <property type="match status" value="2"/>
</dbReference>
<dbReference type="Pfam" id="PF08447">
    <property type="entry name" value="PAS_3"/>
    <property type="match status" value="1"/>
</dbReference>
<dbReference type="GO" id="GO:0005524">
    <property type="term" value="F:ATP binding"/>
    <property type="evidence" value="ECO:0007669"/>
    <property type="project" value="UniProtKB-KW"/>
</dbReference>
<feature type="modified residue" description="4-aspartylphosphate" evidence="14">
    <location>
        <position position="938"/>
    </location>
</feature>
<reference evidence="21 22" key="1">
    <citation type="submission" date="2016-03" db="EMBL/GenBank/DDBJ databases">
        <authorList>
            <person name="Ploux O."/>
        </authorList>
    </citation>
    <scope>NUCLEOTIDE SEQUENCE [LARGE SCALE GENOMIC DNA]</scope>
    <source>
        <strain evidence="21 22">R-45363</strain>
    </source>
</reference>
<dbReference type="CDD" id="cd17546">
    <property type="entry name" value="REC_hyHK_CKI1_RcsC-like"/>
    <property type="match status" value="1"/>
</dbReference>
<feature type="domain" description="PAS" evidence="17">
    <location>
        <begin position="359"/>
        <end position="431"/>
    </location>
</feature>
<name>A0A177MDF0_METMH</name>
<dbReference type="CDD" id="cd16922">
    <property type="entry name" value="HATPase_EvgS-ArcB-TorS-like"/>
    <property type="match status" value="1"/>
</dbReference>
<keyword evidence="10" id="KW-0472">Membrane</keyword>
<dbReference type="GO" id="GO:0005886">
    <property type="term" value="C:plasma membrane"/>
    <property type="evidence" value="ECO:0007669"/>
    <property type="project" value="UniProtKB-SubCell"/>
</dbReference>
<comment type="catalytic activity">
    <reaction evidence="1">
        <text>ATP + protein L-histidine = ADP + protein N-phospho-L-histidine.</text>
        <dbReference type="EC" id="2.7.13.3"/>
    </reaction>
</comment>
<dbReference type="InterPro" id="IPR003594">
    <property type="entry name" value="HATPase_dom"/>
</dbReference>
<evidence type="ECO:0000259" key="15">
    <source>
        <dbReference type="PROSITE" id="PS50109"/>
    </source>
</evidence>
<dbReference type="SMART" id="SM00304">
    <property type="entry name" value="HAMP"/>
    <property type="match status" value="1"/>
</dbReference>
<dbReference type="RefSeq" id="WP_064008909.1">
    <property type="nucleotide sequence ID" value="NZ_LUUG01000075.1"/>
</dbReference>
<feature type="domain" description="Histidine kinase" evidence="15">
    <location>
        <begin position="644"/>
        <end position="863"/>
    </location>
</feature>
<dbReference type="PANTHER" id="PTHR45339:SF5">
    <property type="entry name" value="HISTIDINE KINASE"/>
    <property type="match status" value="1"/>
</dbReference>
<dbReference type="SUPFAM" id="SSF47384">
    <property type="entry name" value="Homodimeric domain of signal transducing histidine kinase"/>
    <property type="match status" value="1"/>
</dbReference>
<dbReference type="SMART" id="SM00448">
    <property type="entry name" value="REC"/>
    <property type="match status" value="1"/>
</dbReference>
<dbReference type="SMART" id="SM00086">
    <property type="entry name" value="PAC"/>
    <property type="match status" value="2"/>
</dbReference>
<evidence type="ECO:0000256" key="13">
    <source>
        <dbReference type="PROSITE-ProRule" id="PRU00110"/>
    </source>
</evidence>
<feature type="domain" description="HAMP" evidence="19">
    <location>
        <begin position="291"/>
        <end position="343"/>
    </location>
</feature>
<dbReference type="EMBL" id="LUUG01000075">
    <property type="protein sequence ID" value="OAI03768.1"/>
    <property type="molecule type" value="Genomic_DNA"/>
</dbReference>
<dbReference type="Pfam" id="PF02518">
    <property type="entry name" value="HATPase_c"/>
    <property type="match status" value="1"/>
</dbReference>
<organism evidence="21 22">
    <name type="scientific">Methylomonas methanica</name>
    <dbReference type="NCBI Taxonomy" id="421"/>
    <lineage>
        <taxon>Bacteria</taxon>
        <taxon>Pseudomonadati</taxon>
        <taxon>Pseudomonadota</taxon>
        <taxon>Gammaproteobacteria</taxon>
        <taxon>Methylococcales</taxon>
        <taxon>Methylococcaceae</taxon>
        <taxon>Methylomonas</taxon>
    </lineage>
</organism>
<dbReference type="Pfam" id="PF00512">
    <property type="entry name" value="HisKA"/>
    <property type="match status" value="1"/>
</dbReference>
<dbReference type="Gene3D" id="3.40.50.2300">
    <property type="match status" value="1"/>
</dbReference>
<evidence type="ECO:0000256" key="11">
    <source>
        <dbReference type="ARBA" id="ARBA00059827"/>
    </source>
</evidence>
<dbReference type="FunFam" id="3.30.565.10:FF:000078">
    <property type="entry name" value="Two-component sensor histidine kinase"/>
    <property type="match status" value="1"/>
</dbReference>
<dbReference type="CDD" id="cd06225">
    <property type="entry name" value="HAMP"/>
    <property type="match status" value="1"/>
</dbReference>
<dbReference type="PROSITE" id="PS50109">
    <property type="entry name" value="HIS_KIN"/>
    <property type="match status" value="1"/>
</dbReference>
<evidence type="ECO:0000259" key="20">
    <source>
        <dbReference type="PROSITE" id="PS50894"/>
    </source>
</evidence>
<evidence type="ECO:0000256" key="14">
    <source>
        <dbReference type="PROSITE-ProRule" id="PRU00169"/>
    </source>
</evidence>
<gene>
    <name evidence="21" type="ORF">A1332_15295</name>
</gene>
<dbReference type="GO" id="GO:0006355">
    <property type="term" value="P:regulation of DNA-templated transcription"/>
    <property type="evidence" value="ECO:0007669"/>
    <property type="project" value="InterPro"/>
</dbReference>
<dbReference type="PRINTS" id="PR00344">
    <property type="entry name" value="BCTRLSENSOR"/>
</dbReference>
<evidence type="ECO:0000256" key="3">
    <source>
        <dbReference type="ARBA" id="ARBA00012438"/>
    </source>
</evidence>
<dbReference type="InterPro" id="IPR000014">
    <property type="entry name" value="PAS"/>
</dbReference>
<dbReference type="OrthoDB" id="5555388at2"/>
<evidence type="ECO:0000256" key="2">
    <source>
        <dbReference type="ARBA" id="ARBA00004370"/>
    </source>
</evidence>
<evidence type="ECO:0000256" key="1">
    <source>
        <dbReference type="ARBA" id="ARBA00000085"/>
    </source>
</evidence>
<dbReference type="EC" id="2.7.13.3" evidence="3"/>
<evidence type="ECO:0000256" key="12">
    <source>
        <dbReference type="ARBA" id="ARBA00070616"/>
    </source>
</evidence>
<dbReference type="SMART" id="SM00387">
    <property type="entry name" value="HATPase_c"/>
    <property type="match status" value="1"/>
</dbReference>
<feature type="domain" description="PAC" evidence="18">
    <location>
        <begin position="434"/>
        <end position="486"/>
    </location>
</feature>
<dbReference type="InterPro" id="IPR036641">
    <property type="entry name" value="HPT_dom_sf"/>
</dbReference>
<dbReference type="SUPFAM" id="SSF158472">
    <property type="entry name" value="HAMP domain-like"/>
    <property type="match status" value="1"/>
</dbReference>
<dbReference type="InterPro" id="IPR011006">
    <property type="entry name" value="CheY-like_superfamily"/>
</dbReference>
<keyword evidence="8" id="KW-0067">ATP-binding</keyword>
<dbReference type="Pfam" id="PF00989">
    <property type="entry name" value="PAS"/>
    <property type="match status" value="1"/>
</dbReference>
<dbReference type="Proteomes" id="UP000078090">
    <property type="component" value="Unassembled WGS sequence"/>
</dbReference>
<evidence type="ECO:0000256" key="7">
    <source>
        <dbReference type="ARBA" id="ARBA00022777"/>
    </source>
</evidence>
<dbReference type="CDD" id="cd00082">
    <property type="entry name" value="HisKA"/>
    <property type="match status" value="1"/>
</dbReference>
<dbReference type="Gene3D" id="1.20.120.160">
    <property type="entry name" value="HPT domain"/>
    <property type="match status" value="1"/>
</dbReference>
<dbReference type="GO" id="GO:0000155">
    <property type="term" value="F:phosphorelay sensor kinase activity"/>
    <property type="evidence" value="ECO:0007669"/>
    <property type="project" value="InterPro"/>
</dbReference>
<dbReference type="FunFam" id="1.10.287.130:FF:000038">
    <property type="entry name" value="Sensory transduction histidine kinase"/>
    <property type="match status" value="1"/>
</dbReference>
<feature type="domain" description="HPt" evidence="20">
    <location>
        <begin position="1048"/>
        <end position="1140"/>
    </location>
</feature>
<keyword evidence="7" id="KW-0418">Kinase</keyword>
<dbReference type="PANTHER" id="PTHR45339">
    <property type="entry name" value="HYBRID SIGNAL TRANSDUCTION HISTIDINE KINASE J"/>
    <property type="match status" value="1"/>
</dbReference>
<evidence type="ECO:0000256" key="10">
    <source>
        <dbReference type="ARBA" id="ARBA00023136"/>
    </source>
</evidence>
<feature type="modified residue" description="Phosphohistidine" evidence="13">
    <location>
        <position position="1089"/>
    </location>
</feature>
<evidence type="ECO:0000256" key="8">
    <source>
        <dbReference type="ARBA" id="ARBA00022840"/>
    </source>
</evidence>
<sequence>MLQKRLIALLLLLILLPTLSVGYMAYRFAIDNIRTDRYKIVGRVAESRHEQLKLVLERADTRAHAFLAEVLMKCVAVDQLNRACATDFLNDYLLTEGAAGAVFFRRDANSGTVSVGEQPVTLANLKDFQPGQLADFSKPVPEQPRFYYVLAKDAKLPWQLLVSYPVSLIQSIFAAHPDLGKSGESFLADATGFFVTIPRYASRQGNSHPISAQPMQSCLARQNAEMMDSDYRERPVIHGFRYIPETGGGCIMAHIEQAEALAPIRTLEKQMLITVLVFVVLTTIIASTLSRRIVRPISRLTGTARRIRDGDLSVRADVSGLDEIAELASSFNHMTDALADAQHNLEAKVAERTQALRISEERYMLAERAVNDGIWDWDIVHHEYYLSPRWNKILGYADGELPNVESIFFELIHPDDKPRASEAFRKHLEHNERYTTELRLRHKDGSYRWVLDRGDALRDADGKPVRMVGSITDITERKAAEAELLKYREHLEELVAMATTEVKAIVQTAVNGVISIDSSGLIRMFNPAAEKLFGWSSAEIVGKNVSLLMPEPDASAHDSYIQHFLATNQAKILGIEREVIAQRKDGSRFPANLAVGHGIISEGRHMFVGFISDISLQKQAEQELRLAKEAAEAAAKAKANFLANMSHEIRTPMNTVIGFAEVALQDQNLAGDTRGHIKTILSSGRHLLSVINDILDFSKIEAGKVELESVCFNLPFAVQEALQIMGLRAAEKGLRIDLAIEAGLPTHFVGDPNRLRQVILNLVGNSVKFTDTGSIGVTITRAEGVEMLHFAISDTGIGMTPEQTEHIFESFSQADATTSRRFGGTGLGTTISKQIVEMMGGRIWVESQAGVGSVFHFTVHMPESASAENCLYDVSSVHTVAYFSPRRFKVLLAEDIEANATLARLRLEQQGHQVSWVKNGQEAVDAFRSGDYDLILMDLQMPVLDGIAATRQIRELEKPGGGHIPILALTASVLSHERRESLDAGIDTIVGKPIDVDDLLTQMERLVPKGHGIANTGISIAEPPKIAVDFTPLAGVADYEKGLATWLDPLIYADALLNFAEQHGGDGRKLLRNLQEHPENPEAVRRIAHALKGVAGNLALSTIACLATDIDAQFKTGDPQNIVQLIETLDAALNAAVQAIRRLKLPTKPVAVAAIPFDAEQVGSLLQQLNTALDALNPDHVEPILEQLSAFLDETELKAVRFEVDSFDFDAAKTQVKLLLDKLAITLKEVPQ</sequence>
<keyword evidence="4 14" id="KW-0597">Phosphoprotein</keyword>
<proteinExistence type="predicted"/>
<dbReference type="Pfam" id="PF00072">
    <property type="entry name" value="Response_reg"/>
    <property type="match status" value="1"/>
</dbReference>
<dbReference type="InterPro" id="IPR035965">
    <property type="entry name" value="PAS-like_dom_sf"/>
</dbReference>
<dbReference type="SUPFAM" id="SSF52172">
    <property type="entry name" value="CheY-like"/>
    <property type="match status" value="1"/>
</dbReference>
<evidence type="ECO:0000259" key="18">
    <source>
        <dbReference type="PROSITE" id="PS50113"/>
    </source>
</evidence>
<dbReference type="PROSITE" id="PS50885">
    <property type="entry name" value="HAMP"/>
    <property type="match status" value="1"/>
</dbReference>
<dbReference type="InterPro" id="IPR001610">
    <property type="entry name" value="PAC"/>
</dbReference>
<dbReference type="PROSITE" id="PS50110">
    <property type="entry name" value="RESPONSE_REGULATORY"/>
    <property type="match status" value="1"/>
</dbReference>